<dbReference type="InterPro" id="IPR015943">
    <property type="entry name" value="WD40/YVTN_repeat-like_dom_sf"/>
</dbReference>
<name>A0AAD1M4L4_9MYCO</name>
<dbReference type="KEGG" id="mmor:MMOR_03700"/>
<sequence>MRNGDRRVRRSVIWAGAVIALVAGCGGAEPATDASKEPVPVIKPVLVEEMPHDASAWTQGLEFDGPTLYEGTGVAGQSQLRELDPETGAVRRAVSSPNNFYGEGITVVGDRIWELTWQNGVAVEFDKATMTPLREVPISGEGWGLCNAGDRLIRSDGTDRLRFHDPATFAETGSVAVTRDGQPVSKLNELECVDGQVWANIWMTNEIVRIDPSTGEVNLVVDASDLAADAGADRQKVLNGIAHIDGDEFLITGKYWPKMYRVRLDAPSG</sequence>
<evidence type="ECO:0000313" key="2">
    <source>
        <dbReference type="Proteomes" id="UP000466681"/>
    </source>
</evidence>
<dbReference type="EMBL" id="AP022560">
    <property type="protein sequence ID" value="BBW99433.1"/>
    <property type="molecule type" value="Genomic_DNA"/>
</dbReference>
<dbReference type="InterPro" id="IPR007788">
    <property type="entry name" value="QCT"/>
</dbReference>
<keyword evidence="2" id="KW-1185">Reference proteome</keyword>
<accession>A0AAD1M4L4</accession>
<reference evidence="1 2" key="1">
    <citation type="journal article" date="2019" name="Emerg. Microbes Infect.">
        <title>Comprehensive subspecies identification of 175 nontuberculous mycobacteria species based on 7547 genomic profiles.</title>
        <authorList>
            <person name="Matsumoto Y."/>
            <person name="Kinjo T."/>
            <person name="Motooka D."/>
            <person name="Nabeya D."/>
            <person name="Jung N."/>
            <person name="Uechi K."/>
            <person name="Horii T."/>
            <person name="Iida T."/>
            <person name="Fujita J."/>
            <person name="Nakamura S."/>
        </authorList>
    </citation>
    <scope>NUCLEOTIDE SEQUENCE [LARGE SCALE GENOMIC DNA]</scope>
    <source>
        <strain evidence="1 2">JCM 6375</strain>
    </source>
</reference>
<dbReference type="Proteomes" id="UP000466681">
    <property type="component" value="Chromosome"/>
</dbReference>
<dbReference type="PROSITE" id="PS51257">
    <property type="entry name" value="PROKAR_LIPOPROTEIN"/>
    <property type="match status" value="1"/>
</dbReference>
<proteinExistence type="predicted"/>
<dbReference type="SUPFAM" id="SSF63825">
    <property type="entry name" value="YWTD domain"/>
    <property type="match status" value="1"/>
</dbReference>
<dbReference type="AlphaFoldDB" id="A0AAD1M4L4"/>
<dbReference type="PANTHER" id="PTHR31270">
    <property type="entry name" value="GLUTAMINYL-PEPTIDE CYCLOTRANSFERASE"/>
    <property type="match status" value="1"/>
</dbReference>
<dbReference type="GO" id="GO:0016603">
    <property type="term" value="F:glutaminyl-peptide cyclotransferase activity"/>
    <property type="evidence" value="ECO:0007669"/>
    <property type="project" value="InterPro"/>
</dbReference>
<dbReference type="PANTHER" id="PTHR31270:SF1">
    <property type="entry name" value="GLUTAMINYL-PEPTIDE CYCLOTRANSFERASE"/>
    <property type="match status" value="1"/>
</dbReference>
<gene>
    <name evidence="1" type="ORF">MMOR_03700</name>
</gene>
<dbReference type="Pfam" id="PF05096">
    <property type="entry name" value="Glu_cyclase_2"/>
    <property type="match status" value="1"/>
</dbReference>
<dbReference type="Gene3D" id="2.130.10.10">
    <property type="entry name" value="YVTN repeat-like/Quinoprotein amine dehydrogenase"/>
    <property type="match status" value="1"/>
</dbReference>
<protein>
    <submittedName>
        <fullName evidence="1">Glutaminyl-peptide cyclotransferase</fullName>
    </submittedName>
</protein>
<organism evidence="1 2">
    <name type="scientific">Mycolicibacterium moriokaense</name>
    <dbReference type="NCBI Taxonomy" id="39691"/>
    <lineage>
        <taxon>Bacteria</taxon>
        <taxon>Bacillati</taxon>
        <taxon>Actinomycetota</taxon>
        <taxon>Actinomycetes</taxon>
        <taxon>Mycobacteriales</taxon>
        <taxon>Mycobacteriaceae</taxon>
        <taxon>Mycolicibacterium</taxon>
    </lineage>
</organism>
<evidence type="ECO:0000313" key="1">
    <source>
        <dbReference type="EMBL" id="BBW99433.1"/>
    </source>
</evidence>
<dbReference type="RefSeq" id="WP_083151801.1">
    <property type="nucleotide sequence ID" value="NZ_AP022560.1"/>
</dbReference>